<dbReference type="PANTHER" id="PTHR33515">
    <property type="entry name" value="RIBOSOME-BINDING FACTOR A, CHLOROPLASTIC-RELATED"/>
    <property type="match status" value="1"/>
</dbReference>
<organism evidence="2 3">
    <name type="scientific">Candidatus Finniella inopinata</name>
    <dbReference type="NCBI Taxonomy" id="1696036"/>
    <lineage>
        <taxon>Bacteria</taxon>
        <taxon>Pseudomonadati</taxon>
        <taxon>Pseudomonadota</taxon>
        <taxon>Alphaproteobacteria</taxon>
        <taxon>Holosporales</taxon>
        <taxon>Candidatus Paracaedibacteraceae</taxon>
        <taxon>Candidatus Finniella</taxon>
    </lineage>
</organism>
<name>A0A4Q7DG25_9PROT</name>
<dbReference type="AlphaFoldDB" id="A0A4Q7DG25"/>
<protein>
    <submittedName>
        <fullName evidence="2">Ribosome-binding factor A</fullName>
    </submittedName>
</protein>
<dbReference type="PANTHER" id="PTHR33515:SF1">
    <property type="entry name" value="RIBOSOME-BINDING FACTOR A, CHLOROPLASTIC-RELATED"/>
    <property type="match status" value="1"/>
</dbReference>
<evidence type="ECO:0000256" key="1">
    <source>
        <dbReference type="ARBA" id="ARBA00022517"/>
    </source>
</evidence>
<dbReference type="OrthoDB" id="9805051at2"/>
<dbReference type="GO" id="GO:0043024">
    <property type="term" value="F:ribosomal small subunit binding"/>
    <property type="evidence" value="ECO:0007669"/>
    <property type="project" value="TreeGrafter"/>
</dbReference>
<dbReference type="EMBL" id="SCFB01000007">
    <property type="protein sequence ID" value="RZI45733.1"/>
    <property type="molecule type" value="Genomic_DNA"/>
</dbReference>
<dbReference type="PROSITE" id="PS01319">
    <property type="entry name" value="RBFA"/>
    <property type="match status" value="1"/>
</dbReference>
<evidence type="ECO:0000313" key="3">
    <source>
        <dbReference type="Proteomes" id="UP000293550"/>
    </source>
</evidence>
<dbReference type="InterPro" id="IPR015946">
    <property type="entry name" value="KH_dom-like_a/b"/>
</dbReference>
<evidence type="ECO:0000313" key="2">
    <source>
        <dbReference type="EMBL" id="RZI45733.1"/>
    </source>
</evidence>
<accession>A0A4Q7DG25</accession>
<gene>
    <name evidence="2" type="ORF">EQU50_06430</name>
</gene>
<comment type="caution">
    <text evidence="2">The sequence shown here is derived from an EMBL/GenBank/DDBJ whole genome shotgun (WGS) entry which is preliminary data.</text>
</comment>
<sequence length="139" mass="15808">MTKKPLDLFLPSKAPSHRQKRVAQEIRFCLSTIFLRNEWPVRFDENGDYLKPPALITITDVTLSADLKQATVWVMPLGGEFQSETKLFLESVGGYLRKQISSHLQLRGVPTLKFDIDPSFGKMAQIDKVLKTLSDKSEE</sequence>
<keyword evidence="3" id="KW-1185">Reference proteome</keyword>
<dbReference type="Pfam" id="PF02033">
    <property type="entry name" value="RBFA"/>
    <property type="match status" value="1"/>
</dbReference>
<dbReference type="SUPFAM" id="SSF89919">
    <property type="entry name" value="Ribosome-binding factor A, RbfA"/>
    <property type="match status" value="1"/>
</dbReference>
<dbReference type="GO" id="GO:0005829">
    <property type="term" value="C:cytosol"/>
    <property type="evidence" value="ECO:0007669"/>
    <property type="project" value="TreeGrafter"/>
</dbReference>
<dbReference type="RefSeq" id="WP_130154310.1">
    <property type="nucleotide sequence ID" value="NZ_SCFB01000007.1"/>
</dbReference>
<dbReference type="InterPro" id="IPR000238">
    <property type="entry name" value="RbfA"/>
</dbReference>
<dbReference type="Proteomes" id="UP000293550">
    <property type="component" value="Unassembled WGS sequence"/>
</dbReference>
<dbReference type="GO" id="GO:0006364">
    <property type="term" value="P:rRNA processing"/>
    <property type="evidence" value="ECO:0007669"/>
    <property type="project" value="InterPro"/>
</dbReference>
<dbReference type="InterPro" id="IPR023799">
    <property type="entry name" value="RbfA_dom_sf"/>
</dbReference>
<keyword evidence="1" id="KW-0690">Ribosome biogenesis</keyword>
<proteinExistence type="predicted"/>
<reference evidence="2 3" key="1">
    <citation type="submission" date="2018-10" db="EMBL/GenBank/DDBJ databases">
        <title>An updated phylogeny of the Alphaproteobacteria reveals that the parasitic Rickettsiales and Holosporales have independent origins.</title>
        <authorList>
            <person name="Munoz-Gomez S.A."/>
            <person name="Hess S."/>
            <person name="Burger G."/>
            <person name="Lang B.F."/>
            <person name="Susko E."/>
            <person name="Slamovits C.H."/>
            <person name="Roger A.J."/>
        </authorList>
    </citation>
    <scope>NUCLEOTIDE SEQUENCE [LARGE SCALE GENOMIC DNA]</scope>
    <source>
        <strain evidence="2">HOLO01</strain>
    </source>
</reference>
<dbReference type="InterPro" id="IPR020053">
    <property type="entry name" value="Ribosome-bd_factorA_CS"/>
</dbReference>
<dbReference type="Gene3D" id="3.30.300.20">
    <property type="match status" value="1"/>
</dbReference>